<proteinExistence type="predicted"/>
<protein>
    <submittedName>
        <fullName evidence="3">DNA-packaging protein</fullName>
    </submittedName>
</protein>
<accession>A0ABV6R5G9</accession>
<dbReference type="Gene3D" id="3.30.420.240">
    <property type="match status" value="1"/>
</dbReference>
<dbReference type="Proteomes" id="UP001589906">
    <property type="component" value="Unassembled WGS sequence"/>
</dbReference>
<gene>
    <name evidence="3" type="ORF">ACFFGE_13435</name>
</gene>
<evidence type="ECO:0000313" key="4">
    <source>
        <dbReference type="Proteomes" id="UP001589906"/>
    </source>
</evidence>
<dbReference type="RefSeq" id="WP_376836959.1">
    <property type="nucleotide sequence ID" value="NZ_JBHLSW010000015.1"/>
</dbReference>
<dbReference type="Pfam" id="PF03237">
    <property type="entry name" value="Terminase_6N"/>
    <property type="match status" value="1"/>
</dbReference>
<sequence length="389" mass="41446">MWAHPAQLPPEGDWRTWLFLGGRGAGKTRAGAEWLRLQATPGRRLALVGPTLHDVREVMVQGPSGLANIGSAETRPTYETSRRRLVWPNGAVAYAFSAEDPEGLRGPQFHAAWADEFAAWRRSEEVLAMLRLGLRLGDDPRLVITTTPKGTPALRRLMEEPGCRTTRASTQANAQALAPGFIKGLQALYGGTRLEAQELDGLVLAPDGALWTPEMVASCRGEAPADLQPVIVAVDPPATAGGDACGIVVVGKTGGMAWVLADRSVRGEAPLGWASAVGRAVADFGAREVVAEVNQGGDMVETVLRLAGVSVPVRPVRARLGKKSRAEPVAALYEQGRVRHAAPMPELEEELMAFGAAAPKSSPDRADALVWAVSELLLKADGLPRVRRV</sequence>
<evidence type="ECO:0000256" key="1">
    <source>
        <dbReference type="ARBA" id="ARBA00022612"/>
    </source>
</evidence>
<evidence type="ECO:0000313" key="3">
    <source>
        <dbReference type="EMBL" id="MFC0634877.1"/>
    </source>
</evidence>
<evidence type="ECO:0000259" key="2">
    <source>
        <dbReference type="Pfam" id="PF17289"/>
    </source>
</evidence>
<dbReference type="InterPro" id="IPR027417">
    <property type="entry name" value="P-loop_NTPase"/>
</dbReference>
<feature type="domain" description="Terminase large subunit gp17-like C-terminal" evidence="2">
    <location>
        <begin position="233"/>
        <end position="375"/>
    </location>
</feature>
<dbReference type="Pfam" id="PF17289">
    <property type="entry name" value="Terminase_6C"/>
    <property type="match status" value="1"/>
</dbReference>
<reference evidence="3 4" key="1">
    <citation type="submission" date="2024-09" db="EMBL/GenBank/DDBJ databases">
        <authorList>
            <person name="Sun Q."/>
            <person name="Mori K."/>
        </authorList>
    </citation>
    <scope>NUCLEOTIDE SEQUENCE [LARGE SCALE GENOMIC DNA]</scope>
    <source>
        <strain evidence="3 4">NCAIM B.02621</strain>
    </source>
</reference>
<name>A0ABV6R5G9_9CAUL</name>
<organism evidence="3 4">
    <name type="scientific">Brevundimonas balnearis</name>
    <dbReference type="NCBI Taxonomy" id="1572858"/>
    <lineage>
        <taxon>Bacteria</taxon>
        <taxon>Pseudomonadati</taxon>
        <taxon>Pseudomonadota</taxon>
        <taxon>Alphaproteobacteria</taxon>
        <taxon>Caulobacterales</taxon>
        <taxon>Caulobacteraceae</taxon>
        <taxon>Brevundimonas</taxon>
    </lineage>
</organism>
<comment type="caution">
    <text evidence="3">The sequence shown here is derived from an EMBL/GenBank/DDBJ whole genome shotgun (WGS) entry which is preliminary data.</text>
</comment>
<dbReference type="Gene3D" id="3.40.50.300">
    <property type="entry name" value="P-loop containing nucleotide triphosphate hydrolases"/>
    <property type="match status" value="1"/>
</dbReference>
<keyword evidence="1" id="KW-1188">Viral release from host cell</keyword>
<keyword evidence="4" id="KW-1185">Reference proteome</keyword>
<dbReference type="EMBL" id="JBHLSW010000015">
    <property type="protein sequence ID" value="MFC0634877.1"/>
    <property type="molecule type" value="Genomic_DNA"/>
</dbReference>
<dbReference type="InterPro" id="IPR035421">
    <property type="entry name" value="Terminase_6C"/>
</dbReference>